<comment type="caution">
    <text evidence="13">The sequence shown here is derived from an EMBL/GenBank/DDBJ whole genome shotgun (WGS) entry which is preliminary data.</text>
</comment>
<evidence type="ECO:0000256" key="9">
    <source>
        <dbReference type="ARBA" id="ARBA00032159"/>
    </source>
</evidence>
<comment type="similarity">
    <text evidence="3 11">Belongs to the MICOS complex subunit Mic12 family.</text>
</comment>
<dbReference type="EMBL" id="CAJVRM010000296">
    <property type="protein sequence ID" value="CAG8979075.1"/>
    <property type="molecule type" value="Genomic_DNA"/>
</dbReference>
<evidence type="ECO:0000256" key="11">
    <source>
        <dbReference type="RuleBase" id="RU363010"/>
    </source>
</evidence>
<keyword evidence="6" id="KW-1133">Transmembrane helix</keyword>
<comment type="function">
    <text evidence="1 11">Component of the MICOS complex, a large protein complex of the mitochondrial inner membrane that plays crucial roles in the maintenance of crista junctions, inner membrane architecture, and formation of contact sites to the outer membrane.</text>
</comment>
<dbReference type="GO" id="GO:0042407">
    <property type="term" value="P:cristae formation"/>
    <property type="evidence" value="ECO:0007669"/>
    <property type="project" value="InterPro"/>
</dbReference>
<evidence type="ECO:0000256" key="5">
    <source>
        <dbReference type="ARBA" id="ARBA00022692"/>
    </source>
</evidence>
<dbReference type="InterPro" id="IPR031463">
    <property type="entry name" value="Mic12"/>
</dbReference>
<keyword evidence="5" id="KW-0812">Transmembrane</keyword>
<reference evidence="13" key="1">
    <citation type="submission" date="2021-07" db="EMBL/GenBank/DDBJ databases">
        <authorList>
            <person name="Durling M."/>
        </authorList>
    </citation>
    <scope>NUCLEOTIDE SEQUENCE</scope>
</reference>
<dbReference type="AlphaFoldDB" id="A0A9N9LTZ1"/>
<name>A0A9N9LTZ1_9HELO</name>
<organism evidence="13 14">
    <name type="scientific">Hymenoscyphus albidus</name>
    <dbReference type="NCBI Taxonomy" id="595503"/>
    <lineage>
        <taxon>Eukaryota</taxon>
        <taxon>Fungi</taxon>
        <taxon>Dikarya</taxon>
        <taxon>Ascomycota</taxon>
        <taxon>Pezizomycotina</taxon>
        <taxon>Leotiomycetes</taxon>
        <taxon>Helotiales</taxon>
        <taxon>Helotiaceae</taxon>
        <taxon>Hymenoscyphus</taxon>
    </lineage>
</organism>
<accession>A0A9N9LTZ1</accession>
<evidence type="ECO:0000256" key="7">
    <source>
        <dbReference type="ARBA" id="ARBA00023128"/>
    </source>
</evidence>
<evidence type="ECO:0000256" key="3">
    <source>
        <dbReference type="ARBA" id="ARBA00009188"/>
    </source>
</evidence>
<dbReference type="Pfam" id="PF17050">
    <property type="entry name" value="AIM5"/>
    <property type="match status" value="1"/>
</dbReference>
<evidence type="ECO:0000256" key="10">
    <source>
        <dbReference type="ARBA" id="ARBA00032985"/>
    </source>
</evidence>
<evidence type="ECO:0000256" key="2">
    <source>
        <dbReference type="ARBA" id="ARBA00004370"/>
    </source>
</evidence>
<comment type="subcellular location">
    <subcellularLocation>
        <location evidence="2">Membrane</location>
    </subcellularLocation>
    <subcellularLocation>
        <location evidence="11">Mitochondrion inner membrane</location>
        <topology evidence="11">Single-pass membrane protein</topology>
    </subcellularLocation>
</comment>
<feature type="region of interest" description="Disordered" evidence="12">
    <location>
        <begin position="155"/>
        <end position="177"/>
    </location>
</feature>
<evidence type="ECO:0000313" key="14">
    <source>
        <dbReference type="Proteomes" id="UP000701801"/>
    </source>
</evidence>
<evidence type="ECO:0000313" key="13">
    <source>
        <dbReference type="EMBL" id="CAG8979075.1"/>
    </source>
</evidence>
<keyword evidence="7 11" id="KW-0496">Mitochondrion</keyword>
<sequence length="259" mass="28393">MGFTTGFTGGVTLTLSIAYLTVLAHERNRTSQALALRSQSRVLTSLLEPAPLPPPQSRADLAREERSTLVEAAKDRWNYEVDHAVRWVQRTDWVDVRERAEDAVARVLGVGLERGEGGIVEAVKEGRERAFKEAKREVEFAGEKAAELKSSVVAKSSRAKADAQSGTKDALESVRRSGGTVDAAREALRGAVGAGIEKGKEVLGLSQAVDGVKDEKDAVERVLRERYEKGDVLNKSVEEVLEERYRPIDNRDNTVLRGV</sequence>
<gene>
    <name evidence="13" type="ORF">HYALB_00000204</name>
</gene>
<dbReference type="OrthoDB" id="4037694at2759"/>
<protein>
    <recommendedName>
        <fullName evidence="4 11">MICOS complex subunit MIC12</fullName>
    </recommendedName>
    <alternativeName>
        <fullName evidence="10 11">Altered inheritance of mitochondria protein 5, mitochondrial</fullName>
    </alternativeName>
    <alternativeName>
        <fullName evidence="9 11">Found in mitochondrial proteome protein 51</fullName>
    </alternativeName>
</protein>
<dbReference type="Proteomes" id="UP000701801">
    <property type="component" value="Unassembled WGS sequence"/>
</dbReference>
<evidence type="ECO:0000256" key="1">
    <source>
        <dbReference type="ARBA" id="ARBA00002689"/>
    </source>
</evidence>
<comment type="subunit">
    <text evidence="11">Component of the mitochondrial contact site and cristae organizing system (MICOS) complex.</text>
</comment>
<dbReference type="GO" id="GO:0061617">
    <property type="term" value="C:MICOS complex"/>
    <property type="evidence" value="ECO:0007669"/>
    <property type="project" value="UniProtKB-UniRule"/>
</dbReference>
<proteinExistence type="inferred from homology"/>
<keyword evidence="14" id="KW-1185">Reference proteome</keyword>
<evidence type="ECO:0000256" key="6">
    <source>
        <dbReference type="ARBA" id="ARBA00022989"/>
    </source>
</evidence>
<keyword evidence="8" id="KW-0472">Membrane</keyword>
<evidence type="ECO:0000256" key="12">
    <source>
        <dbReference type="SAM" id="MobiDB-lite"/>
    </source>
</evidence>
<keyword evidence="11" id="KW-0999">Mitochondrion inner membrane</keyword>
<evidence type="ECO:0000256" key="4">
    <source>
        <dbReference type="ARBA" id="ARBA00018170"/>
    </source>
</evidence>
<dbReference type="GO" id="GO:0044284">
    <property type="term" value="C:mitochondrial crista junction"/>
    <property type="evidence" value="ECO:0007669"/>
    <property type="project" value="InterPro"/>
</dbReference>
<evidence type="ECO:0000256" key="8">
    <source>
        <dbReference type="ARBA" id="ARBA00023136"/>
    </source>
</evidence>